<dbReference type="KEGG" id="apb:SAR116_1254"/>
<accession>D5BTA0</accession>
<evidence type="ECO:0000313" key="8">
    <source>
        <dbReference type="Proteomes" id="UP000007460"/>
    </source>
</evidence>
<reference evidence="7 8" key="1">
    <citation type="journal article" date="2010" name="J. Bacteriol.">
        <title>Complete genome sequence of "Candidatus Puniceispirillum marinum" IMCC1322, a representative of the SAR116 clade in the Alphaproteobacteria.</title>
        <authorList>
            <person name="Oh H.M."/>
            <person name="Kwon K.K."/>
            <person name="Kang I."/>
            <person name="Kang S.G."/>
            <person name="Lee J.H."/>
            <person name="Kim S.J."/>
            <person name="Cho J.C."/>
        </authorList>
    </citation>
    <scope>NUCLEOTIDE SEQUENCE [LARGE SCALE GENOMIC DNA]</scope>
    <source>
        <strain evidence="7 8">IMCC1322</strain>
    </source>
</reference>
<feature type="domain" description="Lipopolysaccharide assembly protein A" evidence="6">
    <location>
        <begin position="27"/>
        <end position="89"/>
    </location>
</feature>
<dbReference type="GO" id="GO:0005886">
    <property type="term" value="C:plasma membrane"/>
    <property type="evidence" value="ECO:0007669"/>
    <property type="project" value="InterPro"/>
</dbReference>
<dbReference type="Pfam" id="PF06305">
    <property type="entry name" value="LapA_dom"/>
    <property type="match status" value="1"/>
</dbReference>
<evidence type="ECO:0000256" key="3">
    <source>
        <dbReference type="ARBA" id="ARBA00022989"/>
    </source>
</evidence>
<dbReference type="InterPro" id="IPR010445">
    <property type="entry name" value="LapA_dom"/>
</dbReference>
<dbReference type="RefSeq" id="WP_013046124.1">
    <property type="nucleotide sequence ID" value="NC_014010.1"/>
</dbReference>
<protein>
    <recommendedName>
        <fullName evidence="6">Lipopolysaccharide assembly protein A domain-containing protein</fullName>
    </recommendedName>
</protein>
<keyword evidence="8" id="KW-1185">Reference proteome</keyword>
<keyword evidence="1" id="KW-1003">Cell membrane</keyword>
<evidence type="ECO:0000256" key="4">
    <source>
        <dbReference type="ARBA" id="ARBA00023136"/>
    </source>
</evidence>
<organism evidence="7 8">
    <name type="scientific">Puniceispirillum marinum (strain IMCC1322)</name>
    <dbReference type="NCBI Taxonomy" id="488538"/>
    <lineage>
        <taxon>Bacteria</taxon>
        <taxon>Pseudomonadati</taxon>
        <taxon>Pseudomonadota</taxon>
        <taxon>Alphaproteobacteria</taxon>
        <taxon>Candidatus Puniceispirillales</taxon>
        <taxon>Candidatus Puniceispirillaceae</taxon>
        <taxon>Candidatus Puniceispirillum</taxon>
    </lineage>
</organism>
<dbReference type="Proteomes" id="UP000007460">
    <property type="component" value="Chromosome"/>
</dbReference>
<feature type="transmembrane region" description="Helical" evidence="5">
    <location>
        <begin position="44"/>
        <end position="70"/>
    </location>
</feature>
<evidence type="ECO:0000313" key="7">
    <source>
        <dbReference type="EMBL" id="ADE39497.1"/>
    </source>
</evidence>
<keyword evidence="2 5" id="KW-0812">Transmembrane</keyword>
<evidence type="ECO:0000256" key="2">
    <source>
        <dbReference type="ARBA" id="ARBA00022692"/>
    </source>
</evidence>
<keyword evidence="3 5" id="KW-1133">Transmembrane helix</keyword>
<evidence type="ECO:0000259" key="6">
    <source>
        <dbReference type="Pfam" id="PF06305"/>
    </source>
</evidence>
<dbReference type="STRING" id="488538.SAR116_1254"/>
<keyword evidence="4 5" id="KW-0472">Membrane</keyword>
<proteinExistence type="predicted"/>
<name>D5BTA0_PUNMI</name>
<dbReference type="HOGENOM" id="CLU_2094821_0_0_5"/>
<dbReference type="AlphaFoldDB" id="D5BTA0"/>
<dbReference type="EMBL" id="CP001751">
    <property type="protein sequence ID" value="ADE39497.1"/>
    <property type="molecule type" value="Genomic_DNA"/>
</dbReference>
<sequence length="116" mass="12982">MKMITRFLWVVITVAIGLFAVSFSTSNASPVELALWPFDITLTAPIWLVCLISLGIGLALGSAVIWLQLLTIRARKWRLQQNFNKLEKKYAALVETQTSEATSEIANKTPLMKMVE</sequence>
<evidence type="ECO:0000256" key="1">
    <source>
        <dbReference type="ARBA" id="ARBA00022475"/>
    </source>
</evidence>
<gene>
    <name evidence="7" type="ordered locus">SAR116_1254</name>
</gene>
<evidence type="ECO:0000256" key="5">
    <source>
        <dbReference type="SAM" id="Phobius"/>
    </source>
</evidence>